<accession>A0A973A7J8</accession>
<evidence type="ECO:0000313" key="2">
    <source>
        <dbReference type="EMBL" id="NQV64215.1"/>
    </source>
</evidence>
<dbReference type="Pfam" id="PF00884">
    <property type="entry name" value="Sulfatase"/>
    <property type="match status" value="1"/>
</dbReference>
<dbReference type="InterPro" id="IPR017850">
    <property type="entry name" value="Alkaline_phosphatase_core_sf"/>
</dbReference>
<dbReference type="GO" id="GO:0016776">
    <property type="term" value="F:phosphotransferase activity, phosphate group as acceptor"/>
    <property type="evidence" value="ECO:0007669"/>
    <property type="project" value="TreeGrafter"/>
</dbReference>
<dbReference type="Gene3D" id="3.40.720.10">
    <property type="entry name" value="Alkaline Phosphatase, subunit A"/>
    <property type="match status" value="1"/>
</dbReference>
<dbReference type="EMBL" id="JABMOJ010000087">
    <property type="protein sequence ID" value="NQV64215.1"/>
    <property type="molecule type" value="Genomic_DNA"/>
</dbReference>
<dbReference type="AlphaFoldDB" id="A0A973A7J8"/>
<reference evidence="2" key="1">
    <citation type="submission" date="2020-05" db="EMBL/GenBank/DDBJ databases">
        <title>Sulfur intermediates as new biogeochemical hubs in an aquatic model microbial ecosystem.</title>
        <authorList>
            <person name="Vigneron A."/>
        </authorList>
    </citation>
    <scope>NUCLEOTIDE SEQUENCE</scope>
    <source>
        <strain evidence="2">Bin.250</strain>
    </source>
</reference>
<comment type="caution">
    <text evidence="2">The sequence shown here is derived from an EMBL/GenBank/DDBJ whole genome shotgun (WGS) entry which is preliminary data.</text>
</comment>
<organism evidence="2 3">
    <name type="scientific">SAR86 cluster bacterium</name>
    <dbReference type="NCBI Taxonomy" id="2030880"/>
    <lineage>
        <taxon>Bacteria</taxon>
        <taxon>Pseudomonadati</taxon>
        <taxon>Pseudomonadota</taxon>
        <taxon>Gammaproteobacteria</taxon>
        <taxon>SAR86 cluster</taxon>
    </lineage>
</organism>
<proteinExistence type="predicted"/>
<dbReference type="SUPFAM" id="SSF53649">
    <property type="entry name" value="Alkaline phosphatase-like"/>
    <property type="match status" value="1"/>
</dbReference>
<dbReference type="GO" id="GO:0005886">
    <property type="term" value="C:plasma membrane"/>
    <property type="evidence" value="ECO:0007669"/>
    <property type="project" value="UniProtKB-SubCell"/>
</dbReference>
<dbReference type="GO" id="GO:0016787">
    <property type="term" value="F:hydrolase activity"/>
    <property type="evidence" value="ECO:0007669"/>
    <property type="project" value="UniProtKB-KW"/>
</dbReference>
<evidence type="ECO:0000259" key="1">
    <source>
        <dbReference type="Pfam" id="PF00884"/>
    </source>
</evidence>
<dbReference type="Proteomes" id="UP000754644">
    <property type="component" value="Unassembled WGS sequence"/>
</dbReference>
<feature type="domain" description="Sulfatase N-terminal" evidence="1">
    <location>
        <begin position="2"/>
        <end position="81"/>
    </location>
</feature>
<evidence type="ECO:0000313" key="3">
    <source>
        <dbReference type="Proteomes" id="UP000754644"/>
    </source>
</evidence>
<dbReference type="InterPro" id="IPR000917">
    <property type="entry name" value="Sulfatase_N"/>
</dbReference>
<protein>
    <submittedName>
        <fullName evidence="2">Sulfatase-like hydrolase/transferase</fullName>
    </submittedName>
</protein>
<gene>
    <name evidence="2" type="ORF">HQ497_02520</name>
</gene>
<dbReference type="PANTHER" id="PTHR30443">
    <property type="entry name" value="INNER MEMBRANE PROTEIN"/>
    <property type="match status" value="1"/>
</dbReference>
<keyword evidence="2" id="KW-0378">Hydrolase</keyword>
<dbReference type="PANTHER" id="PTHR30443:SF0">
    <property type="entry name" value="PHOSPHOETHANOLAMINE TRANSFERASE EPTA"/>
    <property type="match status" value="1"/>
</dbReference>
<dbReference type="GO" id="GO:0009244">
    <property type="term" value="P:lipopolysaccharide core region biosynthetic process"/>
    <property type="evidence" value="ECO:0007669"/>
    <property type="project" value="TreeGrafter"/>
</dbReference>
<name>A0A973A7J8_9GAMM</name>
<dbReference type="InterPro" id="IPR040423">
    <property type="entry name" value="PEA_transferase"/>
</dbReference>
<feature type="non-terminal residue" evidence="2">
    <location>
        <position position="1"/>
    </location>
</feature>
<sequence length="99" mass="10877">SRDIAMIYVSDHGESLGEMGLYLHGLPDMIAPDTQNHVPMVWWLSEGLQKATGISASCLRHQAAVTVSHDNLFHSILGLLSIQTEIYAPELDISMECKA</sequence>